<keyword evidence="4" id="KW-1185">Reference proteome</keyword>
<dbReference type="Gene3D" id="3.40.50.720">
    <property type="entry name" value="NAD(P)-binding Rossmann-like Domain"/>
    <property type="match status" value="1"/>
</dbReference>
<dbReference type="EMBL" id="BOMS01000108">
    <property type="protein sequence ID" value="GIE70681.1"/>
    <property type="molecule type" value="Genomic_DNA"/>
</dbReference>
<dbReference type="PANTHER" id="PTHR24320">
    <property type="entry name" value="RETINOL DEHYDROGENASE"/>
    <property type="match status" value="1"/>
</dbReference>
<proteinExistence type="inferred from homology"/>
<reference evidence="3 4" key="1">
    <citation type="submission" date="2021-01" db="EMBL/GenBank/DDBJ databases">
        <title>Whole genome shotgun sequence of Actinoplanes palleronii NBRC 14916.</title>
        <authorList>
            <person name="Komaki H."/>
            <person name="Tamura T."/>
        </authorList>
    </citation>
    <scope>NUCLEOTIDE SEQUENCE [LARGE SCALE GENOMIC DNA]</scope>
    <source>
        <strain evidence="3 4">NBRC 14916</strain>
    </source>
</reference>
<sequence>MTAATPDLGQQVAVVTGATGGMGQVIAAGLAQAGAHVIVIARDPARADALRTLIGASAASRLEVIAADLSRRADVVAAAQLIVTRHQQIHILVNNAGAHFPGHRVSADNVEMHVALDYLAAYGLMTRLDTPLRRGRARIVNVASDTLNDTRQVKIAGRARPVDLDLTEADSLADVNPATGFVPFQAYARAKLMTVTAGYALARTLAADGVTVNALHPGIVATDIIGDLVPAPLRPFRTLIRRSLLTPAQGAATALRLATDPSLAGVTGRYFNRDLETTTPAVSHDLGTQRRLRELSEHHFAGPRR</sequence>
<organism evidence="3 4">
    <name type="scientific">Actinoplanes palleronii</name>
    <dbReference type="NCBI Taxonomy" id="113570"/>
    <lineage>
        <taxon>Bacteria</taxon>
        <taxon>Bacillati</taxon>
        <taxon>Actinomycetota</taxon>
        <taxon>Actinomycetes</taxon>
        <taxon>Micromonosporales</taxon>
        <taxon>Micromonosporaceae</taxon>
        <taxon>Actinoplanes</taxon>
    </lineage>
</organism>
<evidence type="ECO:0000256" key="1">
    <source>
        <dbReference type="ARBA" id="ARBA00006484"/>
    </source>
</evidence>
<name>A0ABQ4BJ37_9ACTN</name>
<keyword evidence="2" id="KW-0560">Oxidoreductase</keyword>
<protein>
    <submittedName>
        <fullName evidence="3">Short-chain dehydrogenase</fullName>
    </submittedName>
</protein>
<dbReference type="PANTHER" id="PTHR24320:SF148">
    <property type="entry name" value="NAD(P)-BINDING ROSSMANN-FOLD SUPERFAMILY PROTEIN"/>
    <property type="match status" value="1"/>
</dbReference>
<evidence type="ECO:0000256" key="2">
    <source>
        <dbReference type="ARBA" id="ARBA00023002"/>
    </source>
</evidence>
<evidence type="ECO:0000313" key="3">
    <source>
        <dbReference type="EMBL" id="GIE70681.1"/>
    </source>
</evidence>
<dbReference type="PRINTS" id="PR00081">
    <property type="entry name" value="GDHRDH"/>
</dbReference>
<accession>A0ABQ4BJ37</accession>
<gene>
    <name evidence="3" type="ORF">Apa02nite_067890</name>
</gene>
<dbReference type="InterPro" id="IPR002347">
    <property type="entry name" value="SDR_fam"/>
</dbReference>
<dbReference type="RefSeq" id="WP_203828683.1">
    <property type="nucleotide sequence ID" value="NZ_BAAATY010000029.1"/>
</dbReference>
<dbReference type="Proteomes" id="UP000624709">
    <property type="component" value="Unassembled WGS sequence"/>
</dbReference>
<dbReference type="InterPro" id="IPR036291">
    <property type="entry name" value="NAD(P)-bd_dom_sf"/>
</dbReference>
<comment type="caution">
    <text evidence="3">The sequence shown here is derived from an EMBL/GenBank/DDBJ whole genome shotgun (WGS) entry which is preliminary data.</text>
</comment>
<evidence type="ECO:0000313" key="4">
    <source>
        <dbReference type="Proteomes" id="UP000624709"/>
    </source>
</evidence>
<dbReference type="SUPFAM" id="SSF51735">
    <property type="entry name" value="NAD(P)-binding Rossmann-fold domains"/>
    <property type="match status" value="1"/>
</dbReference>
<comment type="similarity">
    <text evidence="1">Belongs to the short-chain dehydrogenases/reductases (SDR) family.</text>
</comment>
<dbReference type="Pfam" id="PF00106">
    <property type="entry name" value="adh_short"/>
    <property type="match status" value="1"/>
</dbReference>